<name>A0A3R8S300_9FLAO</name>
<evidence type="ECO:0000313" key="1">
    <source>
        <dbReference type="EMBL" id="RRQ50726.1"/>
    </source>
</evidence>
<dbReference type="InterPro" id="IPR025921">
    <property type="entry name" value="HmuY"/>
</dbReference>
<dbReference type="EMBL" id="QUSX01000001">
    <property type="protein sequence ID" value="RRQ50726.1"/>
    <property type="molecule type" value="Genomic_DNA"/>
</dbReference>
<gene>
    <name evidence="1" type="ORF">DZC72_00170</name>
</gene>
<accession>A0A3R8S300</accession>
<sequence>MEISANGFTKLSASSFTVLSNLVTETISNLSAPQTGGQGEPVGGPFTKFSFETGAVTDSETDWDIAFRGTTIAVNGGTATGTNEEPTRNGNAGAAIQNGIFSDITSANGLSFDQDAAGSFAVPAGSGEGWYNYNPATFTVTPIPGRILVFRTHDGKFAKVEILSYYRDAPAEPDAFSDESRVYTFNYVYNPNEGETALE</sequence>
<keyword evidence="2" id="KW-1185">Reference proteome</keyword>
<proteinExistence type="predicted"/>
<dbReference type="AlphaFoldDB" id="A0A3R8S300"/>
<dbReference type="OrthoDB" id="5510929at2"/>
<dbReference type="Proteomes" id="UP000286990">
    <property type="component" value="Unassembled WGS sequence"/>
</dbReference>
<protein>
    <recommendedName>
        <fullName evidence="3">HmuY protein</fullName>
    </recommendedName>
</protein>
<evidence type="ECO:0000313" key="2">
    <source>
        <dbReference type="Proteomes" id="UP000286990"/>
    </source>
</evidence>
<comment type="caution">
    <text evidence="1">The sequence shown here is derived from an EMBL/GenBank/DDBJ whole genome shotgun (WGS) entry which is preliminary data.</text>
</comment>
<evidence type="ECO:0008006" key="3">
    <source>
        <dbReference type="Google" id="ProtNLM"/>
    </source>
</evidence>
<organism evidence="1 2">
    <name type="scientific">Maribacter algicola</name>
    <dbReference type="NCBI Taxonomy" id="2498892"/>
    <lineage>
        <taxon>Bacteria</taxon>
        <taxon>Pseudomonadati</taxon>
        <taxon>Bacteroidota</taxon>
        <taxon>Flavobacteriia</taxon>
        <taxon>Flavobacteriales</taxon>
        <taxon>Flavobacteriaceae</taxon>
        <taxon>Maribacter</taxon>
    </lineage>
</organism>
<reference evidence="2" key="2">
    <citation type="submission" date="2018-12" db="EMBL/GenBank/DDBJ databases">
        <title>Maribacter lutimaris sp. nov., isolated from marine sediment.</title>
        <authorList>
            <person name="Kim K.K."/>
        </authorList>
    </citation>
    <scope>NUCLEOTIDE SEQUENCE [LARGE SCALE GENOMIC DNA]</scope>
    <source>
        <strain evidence="2">PoM-212</strain>
    </source>
</reference>
<dbReference type="Pfam" id="PF14064">
    <property type="entry name" value="HmuY"/>
    <property type="match status" value="1"/>
</dbReference>
<dbReference type="CDD" id="cd12105">
    <property type="entry name" value="HmuY"/>
    <property type="match status" value="1"/>
</dbReference>
<reference evidence="2" key="1">
    <citation type="submission" date="2018-08" db="EMBL/GenBank/DDBJ databases">
        <authorList>
            <person name="Khan S.A."/>
            <person name="J S.E."/>
        </authorList>
    </citation>
    <scope>NUCLEOTIDE SEQUENCE [LARGE SCALE GENOMIC DNA]</scope>
    <source>
        <strain evidence="2">PoM-212</strain>
    </source>
</reference>